<evidence type="ECO:0000256" key="1">
    <source>
        <dbReference type="SAM" id="MobiDB-lite"/>
    </source>
</evidence>
<keyword evidence="3" id="KW-1185">Reference proteome</keyword>
<reference evidence="2 3" key="1">
    <citation type="journal article" date="2016" name="Front. Microbiol.">
        <title>Fuerstia marisgermanicae gen. nov., sp. nov., an Unusual Member of the Phylum Planctomycetes from the German Wadden Sea.</title>
        <authorList>
            <person name="Kohn T."/>
            <person name="Heuer A."/>
            <person name="Jogler M."/>
            <person name="Vollmers J."/>
            <person name="Boedeker C."/>
            <person name="Bunk B."/>
            <person name="Rast P."/>
            <person name="Borchert D."/>
            <person name="Glockner I."/>
            <person name="Freese H.M."/>
            <person name="Klenk H.P."/>
            <person name="Overmann J."/>
            <person name="Kaster A.K."/>
            <person name="Rohde M."/>
            <person name="Wiegand S."/>
            <person name="Jogler C."/>
        </authorList>
    </citation>
    <scope>NUCLEOTIDE SEQUENCE [LARGE SCALE GENOMIC DNA]</scope>
    <source>
        <strain evidence="2 3">NH11</strain>
    </source>
</reference>
<evidence type="ECO:0000313" key="3">
    <source>
        <dbReference type="Proteomes" id="UP000187735"/>
    </source>
</evidence>
<name>A0A1P8WGU3_9PLAN</name>
<protein>
    <submittedName>
        <fullName evidence="2">Uncharacterized protein</fullName>
    </submittedName>
</protein>
<feature type="compositionally biased region" description="Basic and acidic residues" evidence="1">
    <location>
        <begin position="106"/>
        <end position="115"/>
    </location>
</feature>
<dbReference type="AlphaFoldDB" id="A0A1P8WGU3"/>
<sequence length="164" mass="17785">MVCDGFSALNRASTGVNSRQSVTVTPPKTDLGTLSLRSVTVAKTSLKNAVNHERKSLPENVHFGVQRMCSTSVFSTFDNKANVQTLPPFSRTYCLIDRPRTGPVHRISERGEQDSPRPYSGAGSHDAGGTQAAVEIRQGVGQGHRGTDQHCHTVHFLSMGARRI</sequence>
<feature type="region of interest" description="Disordered" evidence="1">
    <location>
        <begin position="103"/>
        <end position="130"/>
    </location>
</feature>
<dbReference type="KEGG" id="fmr:Fuma_02890"/>
<proteinExistence type="predicted"/>
<evidence type="ECO:0000313" key="2">
    <source>
        <dbReference type="EMBL" id="APZ93273.1"/>
    </source>
</evidence>
<accession>A0A1P8WGU3</accession>
<dbReference type="Proteomes" id="UP000187735">
    <property type="component" value="Chromosome"/>
</dbReference>
<organism evidence="2 3">
    <name type="scientific">Fuerstiella marisgermanici</name>
    <dbReference type="NCBI Taxonomy" id="1891926"/>
    <lineage>
        <taxon>Bacteria</taxon>
        <taxon>Pseudomonadati</taxon>
        <taxon>Planctomycetota</taxon>
        <taxon>Planctomycetia</taxon>
        <taxon>Planctomycetales</taxon>
        <taxon>Planctomycetaceae</taxon>
        <taxon>Fuerstiella</taxon>
    </lineage>
</organism>
<dbReference type="EMBL" id="CP017641">
    <property type="protein sequence ID" value="APZ93273.1"/>
    <property type="molecule type" value="Genomic_DNA"/>
</dbReference>
<gene>
    <name evidence="2" type="ORF">Fuma_02890</name>
</gene>